<sequence length="396" mass="45737">MIMKGAKQSRISKQFSPVSCDSHLQTLRESAVKVASSEDLLIQILLKVPIKALMGFKCVSKQWSSLITNPHFVHLRSPLPSASSLFFISSTRKRKNPDYQFIPLDVGDEWRTPFKILDFIHDPLGSGISVLQSCNGLLLCASFRAHELSRRYYVYNPTTKQFAILPQIGSQYAEHVCGMNLAFDPVRSPYYKVVCVRRVGNLFQIEIYSSETQLWRVSGKPFTAPEYTEFQNCIYWNGSVHWWSGSFHWSNGIIYGGHWRDVPYTLYFKVDEESLERLPSPKKPNYLVPKYVGESEGHLHLVEFKYTILLDVYEMARDYSGWFVKYQLDLYAISNVYPEIIRENKTYAYHIISLLRKGKEEEEDGSFLVLEIVGGKTVRYNLVDKSVEKLWEFAPG</sequence>
<dbReference type="EMBL" id="CP093347">
    <property type="protein sequence ID" value="WOH01322.1"/>
    <property type="molecule type" value="Genomic_DNA"/>
</dbReference>
<dbReference type="OMA" id="TRDIEYR"/>
<feature type="domain" description="F-box associated beta-propeller type 1" evidence="2">
    <location>
        <begin position="128"/>
        <end position="246"/>
    </location>
</feature>
<evidence type="ECO:0000259" key="1">
    <source>
        <dbReference type="Pfam" id="PF00646"/>
    </source>
</evidence>
<proteinExistence type="predicted"/>
<dbReference type="KEGG" id="dcr:108222427"/>
<dbReference type="Proteomes" id="UP000077755">
    <property type="component" value="Chromosome 5"/>
</dbReference>
<organism evidence="3 4">
    <name type="scientific">Daucus carota subsp. sativus</name>
    <name type="common">Carrot</name>
    <dbReference type="NCBI Taxonomy" id="79200"/>
    <lineage>
        <taxon>Eukaryota</taxon>
        <taxon>Viridiplantae</taxon>
        <taxon>Streptophyta</taxon>
        <taxon>Embryophyta</taxon>
        <taxon>Tracheophyta</taxon>
        <taxon>Spermatophyta</taxon>
        <taxon>Magnoliopsida</taxon>
        <taxon>eudicotyledons</taxon>
        <taxon>Gunneridae</taxon>
        <taxon>Pentapetalae</taxon>
        <taxon>asterids</taxon>
        <taxon>campanulids</taxon>
        <taxon>Apiales</taxon>
        <taxon>Apiaceae</taxon>
        <taxon>Apioideae</taxon>
        <taxon>Scandiceae</taxon>
        <taxon>Daucinae</taxon>
        <taxon>Daucus</taxon>
        <taxon>Daucus sect. Daucus</taxon>
    </lineage>
</organism>
<accession>A0A164YQF2</accession>
<keyword evidence="4" id="KW-1185">Reference proteome</keyword>
<reference evidence="3" key="2">
    <citation type="submission" date="2022-03" db="EMBL/GenBank/DDBJ databases">
        <title>Draft title - Genomic analysis of global carrot germplasm unveils the trajectory of domestication and the origin of high carotenoid orange carrot.</title>
        <authorList>
            <person name="Iorizzo M."/>
            <person name="Ellison S."/>
            <person name="Senalik D."/>
            <person name="Macko-Podgorni A."/>
            <person name="Grzebelus D."/>
            <person name="Bostan H."/>
            <person name="Rolling W."/>
            <person name="Curaba J."/>
            <person name="Simon P."/>
        </authorList>
    </citation>
    <scope>NUCLEOTIDE SEQUENCE</scope>
    <source>
        <tissue evidence="3">Leaf</tissue>
    </source>
</reference>
<dbReference type="Gramene" id="KZM94843">
    <property type="protein sequence ID" value="KZM94843"/>
    <property type="gene ID" value="DCAR_018085"/>
</dbReference>
<evidence type="ECO:0008006" key="5">
    <source>
        <dbReference type="Google" id="ProtNLM"/>
    </source>
</evidence>
<dbReference type="Pfam" id="PF07734">
    <property type="entry name" value="FBA_1"/>
    <property type="match status" value="1"/>
</dbReference>
<evidence type="ECO:0000259" key="2">
    <source>
        <dbReference type="Pfam" id="PF07734"/>
    </source>
</evidence>
<dbReference type="InterPro" id="IPR017451">
    <property type="entry name" value="F-box-assoc_interact_dom"/>
</dbReference>
<dbReference type="Pfam" id="PF00646">
    <property type="entry name" value="F-box"/>
    <property type="match status" value="1"/>
</dbReference>
<dbReference type="InterPro" id="IPR036047">
    <property type="entry name" value="F-box-like_dom_sf"/>
</dbReference>
<feature type="domain" description="F-box" evidence="1">
    <location>
        <begin position="38"/>
        <end position="73"/>
    </location>
</feature>
<evidence type="ECO:0000313" key="3">
    <source>
        <dbReference type="EMBL" id="WOH01322.1"/>
    </source>
</evidence>
<dbReference type="PANTHER" id="PTHR35546:SF130">
    <property type="entry name" value="EXPRESSED PROTEIN"/>
    <property type="match status" value="1"/>
</dbReference>
<reference evidence="3" key="1">
    <citation type="journal article" date="2016" name="Nat. Genet.">
        <title>A high-quality carrot genome assembly provides new insights into carotenoid accumulation and asterid genome evolution.</title>
        <authorList>
            <person name="Iorizzo M."/>
            <person name="Ellison S."/>
            <person name="Senalik D."/>
            <person name="Zeng P."/>
            <person name="Satapoomin P."/>
            <person name="Huang J."/>
            <person name="Bowman M."/>
            <person name="Iovene M."/>
            <person name="Sanseverino W."/>
            <person name="Cavagnaro P."/>
            <person name="Yildiz M."/>
            <person name="Macko-Podgorni A."/>
            <person name="Moranska E."/>
            <person name="Grzebelus E."/>
            <person name="Grzebelus D."/>
            <person name="Ashrafi H."/>
            <person name="Zheng Z."/>
            <person name="Cheng S."/>
            <person name="Spooner D."/>
            <person name="Van Deynze A."/>
            <person name="Simon P."/>
        </authorList>
    </citation>
    <scope>NUCLEOTIDE SEQUENCE</scope>
    <source>
        <tissue evidence="3">Leaf</tissue>
    </source>
</reference>
<dbReference type="InterPro" id="IPR055290">
    <property type="entry name" value="At3g26010-like"/>
</dbReference>
<dbReference type="InterPro" id="IPR001810">
    <property type="entry name" value="F-box_dom"/>
</dbReference>
<evidence type="ECO:0000313" key="4">
    <source>
        <dbReference type="Proteomes" id="UP000077755"/>
    </source>
</evidence>
<dbReference type="InterPro" id="IPR006527">
    <property type="entry name" value="F-box-assoc_dom_typ1"/>
</dbReference>
<dbReference type="OrthoDB" id="605328at2759"/>
<dbReference type="CDD" id="cd22157">
    <property type="entry name" value="F-box_AtFBW1-like"/>
    <property type="match status" value="1"/>
</dbReference>
<gene>
    <name evidence="3" type="ORF">DCAR_0520704</name>
</gene>
<dbReference type="SUPFAM" id="SSF81383">
    <property type="entry name" value="F-box domain"/>
    <property type="match status" value="1"/>
</dbReference>
<name>A0A164YQF2_DAUCS</name>
<dbReference type="NCBIfam" id="TIGR01640">
    <property type="entry name" value="F_box_assoc_1"/>
    <property type="match status" value="1"/>
</dbReference>
<dbReference type="PANTHER" id="PTHR35546">
    <property type="entry name" value="F-BOX PROTEIN INTERACTION DOMAIN PROTEIN-RELATED"/>
    <property type="match status" value="1"/>
</dbReference>
<dbReference type="AlphaFoldDB" id="A0A164YQF2"/>
<protein>
    <recommendedName>
        <fullName evidence="5">F-box domain-containing protein</fullName>
    </recommendedName>
</protein>